<dbReference type="RefSeq" id="WP_209657241.1">
    <property type="nucleotide sequence ID" value="NZ_JAGJCB010000047.1"/>
</dbReference>
<comment type="caution">
    <text evidence="1">The sequence shown here is derived from an EMBL/GenBank/DDBJ whole genome shotgun (WGS) entry which is preliminary data.</text>
</comment>
<accession>A0ABS4C060</accession>
<dbReference type="EMBL" id="JAGJCB010000047">
    <property type="protein sequence ID" value="MBP0905875.1"/>
    <property type="molecule type" value="Genomic_DNA"/>
</dbReference>
<evidence type="ECO:0000313" key="2">
    <source>
        <dbReference type="Proteomes" id="UP000670776"/>
    </source>
</evidence>
<organism evidence="1 2">
    <name type="scientific">Mariniflexile gromovii</name>
    <dbReference type="NCBI Taxonomy" id="362523"/>
    <lineage>
        <taxon>Bacteria</taxon>
        <taxon>Pseudomonadati</taxon>
        <taxon>Bacteroidota</taxon>
        <taxon>Flavobacteriia</taxon>
        <taxon>Flavobacteriales</taxon>
        <taxon>Flavobacteriaceae</taxon>
        <taxon>Mariniflexile</taxon>
    </lineage>
</organism>
<gene>
    <name evidence="1" type="ORF">J8H85_18815</name>
</gene>
<protein>
    <recommendedName>
        <fullName evidence="3">Lipocalin-like domain-containing protein</fullName>
    </recommendedName>
</protein>
<proteinExistence type="predicted"/>
<keyword evidence="2" id="KW-1185">Reference proteome</keyword>
<reference evidence="1 2" key="1">
    <citation type="submission" date="2021-04" db="EMBL/GenBank/DDBJ databases">
        <title>Mariniflexile gromovii gen. nov., sp. nov., a gliding bacterium isolated from the sea urchin Strongylocentrotus intermedius.</title>
        <authorList>
            <person name="Ko S."/>
            <person name="Le V."/>
            <person name="Ahn C.-Y."/>
            <person name="Oh H.-M."/>
        </authorList>
    </citation>
    <scope>NUCLEOTIDE SEQUENCE [LARGE SCALE GENOMIC DNA]</scope>
    <source>
        <strain evidence="1 2">KCTC 12570</strain>
    </source>
</reference>
<evidence type="ECO:0008006" key="3">
    <source>
        <dbReference type="Google" id="ProtNLM"/>
    </source>
</evidence>
<name>A0ABS4C060_9FLAO</name>
<dbReference type="Proteomes" id="UP000670776">
    <property type="component" value="Unassembled WGS sequence"/>
</dbReference>
<evidence type="ECO:0000313" key="1">
    <source>
        <dbReference type="EMBL" id="MBP0905875.1"/>
    </source>
</evidence>
<sequence length="137" mass="16476">MRKTVLILIFGLFTNILVSQEIQSEYVYKKEKTKQKSESGTKWNFVDSDSLVLYENGTFHRTKFYHYHEIIYSELKGKWKIKNDTLILNIKLEKKSKSDKKWSEINSTIVYRIKKRKIKPINGFEFYAMRNLKLVKK</sequence>